<dbReference type="GO" id="GO:0004930">
    <property type="term" value="F:G protein-coupled receptor activity"/>
    <property type="evidence" value="ECO:0007669"/>
    <property type="project" value="InterPro"/>
</dbReference>
<evidence type="ECO:0000256" key="4">
    <source>
        <dbReference type="ARBA" id="ARBA00023136"/>
    </source>
</evidence>
<accession>A0A183UF36</accession>
<feature type="transmembrane region" description="Helical" evidence="5">
    <location>
        <begin position="264"/>
        <end position="282"/>
    </location>
</feature>
<protein>
    <submittedName>
        <fullName evidence="9">G_PROTEIN_RECEP_F1_2 domain-containing protein</fullName>
    </submittedName>
</protein>
<dbReference type="Pfam" id="PF00001">
    <property type="entry name" value="7tm_1"/>
    <property type="match status" value="1"/>
</dbReference>
<dbReference type="AlphaFoldDB" id="A0A183UF36"/>
<dbReference type="SUPFAM" id="SSF81321">
    <property type="entry name" value="Family A G protein-coupled receptor-like"/>
    <property type="match status" value="1"/>
</dbReference>
<keyword evidence="8" id="KW-1185">Reference proteome</keyword>
<dbReference type="InterPro" id="IPR017452">
    <property type="entry name" value="GPCR_Rhodpsn_7TM"/>
</dbReference>
<evidence type="ECO:0000256" key="3">
    <source>
        <dbReference type="ARBA" id="ARBA00022989"/>
    </source>
</evidence>
<dbReference type="PANTHER" id="PTHR46709:SF8">
    <property type="entry name" value="G-PROTEIN COUPLED RECEPTORS FAMILY 1 PROFILE DOMAIN-CONTAINING PROTEIN"/>
    <property type="match status" value="1"/>
</dbReference>
<name>A0A183UF36_TOXCA</name>
<feature type="transmembrane region" description="Helical" evidence="5">
    <location>
        <begin position="155"/>
        <end position="179"/>
    </location>
</feature>
<keyword evidence="3 5" id="KW-1133">Transmembrane helix</keyword>
<comment type="subcellular location">
    <subcellularLocation>
        <location evidence="1">Membrane</location>
    </subcellularLocation>
</comment>
<dbReference type="WBParaSite" id="TCNE_0000710601-mRNA-1">
    <property type="protein sequence ID" value="TCNE_0000710601-mRNA-1"/>
    <property type="gene ID" value="TCNE_0000710601"/>
</dbReference>
<feature type="transmembrane region" description="Helical" evidence="5">
    <location>
        <begin position="201"/>
        <end position="220"/>
    </location>
</feature>
<feature type="transmembrane region" description="Helical" evidence="5">
    <location>
        <begin position="112"/>
        <end position="134"/>
    </location>
</feature>
<evidence type="ECO:0000259" key="6">
    <source>
        <dbReference type="PROSITE" id="PS50262"/>
    </source>
</evidence>
<evidence type="ECO:0000313" key="8">
    <source>
        <dbReference type="Proteomes" id="UP000050794"/>
    </source>
</evidence>
<proteinExistence type="predicted"/>
<evidence type="ECO:0000313" key="9">
    <source>
        <dbReference type="WBParaSite" id="TCNE_0000710601-mRNA-1"/>
    </source>
</evidence>
<dbReference type="PROSITE" id="PS50262">
    <property type="entry name" value="G_PROTEIN_RECEP_F1_2"/>
    <property type="match status" value="1"/>
</dbReference>
<dbReference type="GO" id="GO:0016020">
    <property type="term" value="C:membrane"/>
    <property type="evidence" value="ECO:0007669"/>
    <property type="project" value="UniProtKB-SubCell"/>
</dbReference>
<evidence type="ECO:0000256" key="2">
    <source>
        <dbReference type="ARBA" id="ARBA00022692"/>
    </source>
</evidence>
<dbReference type="InterPro" id="IPR000276">
    <property type="entry name" value="GPCR_Rhodpsn"/>
</dbReference>
<reference evidence="9" key="1">
    <citation type="submission" date="2016-06" db="UniProtKB">
        <authorList>
            <consortium name="WormBaseParasite"/>
        </authorList>
    </citation>
    <scope>IDENTIFICATION</scope>
</reference>
<keyword evidence="4 5" id="KW-0472">Membrane</keyword>
<evidence type="ECO:0000256" key="5">
    <source>
        <dbReference type="SAM" id="Phobius"/>
    </source>
</evidence>
<feature type="transmembrane region" description="Helical" evidence="5">
    <location>
        <begin position="302"/>
        <end position="326"/>
    </location>
</feature>
<dbReference type="Proteomes" id="UP000050794">
    <property type="component" value="Unassembled WGS sequence"/>
</dbReference>
<evidence type="ECO:0000313" key="7">
    <source>
        <dbReference type="EMBL" id="VDM38427.1"/>
    </source>
</evidence>
<keyword evidence="2 5" id="KW-0812">Transmembrane</keyword>
<feature type="transmembrane region" description="Helical" evidence="5">
    <location>
        <begin position="63"/>
        <end position="92"/>
    </location>
</feature>
<feature type="domain" description="G-protein coupled receptors family 1 profile" evidence="6">
    <location>
        <begin position="44"/>
        <end position="327"/>
    </location>
</feature>
<feature type="transmembrane region" description="Helical" evidence="5">
    <location>
        <begin position="27"/>
        <end position="51"/>
    </location>
</feature>
<dbReference type="EMBL" id="UYWY01019616">
    <property type="protein sequence ID" value="VDM38427.1"/>
    <property type="molecule type" value="Genomic_DNA"/>
</dbReference>
<dbReference type="PANTHER" id="PTHR46709">
    <property type="entry name" value="PROTEIN CBG23488-RELATED"/>
    <property type="match status" value="1"/>
</dbReference>
<gene>
    <name evidence="7" type="ORF">TCNE_LOCUS7106</name>
</gene>
<reference evidence="7 8" key="2">
    <citation type="submission" date="2018-11" db="EMBL/GenBank/DDBJ databases">
        <authorList>
            <consortium name="Pathogen Informatics"/>
        </authorList>
    </citation>
    <scope>NUCLEOTIDE SEQUENCE [LARGE SCALE GENOMIC DNA]</scope>
</reference>
<organism evidence="8 9">
    <name type="scientific">Toxocara canis</name>
    <name type="common">Canine roundworm</name>
    <dbReference type="NCBI Taxonomy" id="6265"/>
    <lineage>
        <taxon>Eukaryota</taxon>
        <taxon>Metazoa</taxon>
        <taxon>Ecdysozoa</taxon>
        <taxon>Nematoda</taxon>
        <taxon>Chromadorea</taxon>
        <taxon>Rhabditida</taxon>
        <taxon>Spirurina</taxon>
        <taxon>Ascaridomorpha</taxon>
        <taxon>Ascaridoidea</taxon>
        <taxon>Toxocaridae</taxon>
        <taxon>Toxocara</taxon>
    </lineage>
</organism>
<sequence length="432" mass="49792">MSIFSYNDSYAHSCVINETIITGSYRLFLVGGLGTTTAVVSIIENGILFYVFSTSRKLRRQNYANPVLLSLFDIIVSMCYIALMSTYVLSLAYESIWMIRAWHKYVRLVYCIQHIALTTSNFLLVIASIERYLANSSKSTQKRILVLLVHHKRSVFVAIFALSLLFKATLYFETTIIILEHCPIMESGYAGDIIRFWMRKLFTIIFPFIVLAFCNWQIVVQLRQRRSAWKNSIRREIMRRSMRKKGTSAASDRKRYMERKGVRIATRTLVMVVGCYLISNLTTTVISTWEFLDGSTLRYEHFYAYLIASDIAALLAIVGCALRLPIYAINDRRIRKAIFRAFLRCRYRRIERLKEAAIDNLEKWSIVIVSNSLRSNLTAATGMHPSQAHSDESVTVDDSFLTDIQEEEVEPLHRAFSKAYPSINSCHQTLPH</sequence>
<evidence type="ECO:0000256" key="1">
    <source>
        <dbReference type="ARBA" id="ARBA00004370"/>
    </source>
</evidence>
<dbReference type="Gene3D" id="1.20.1070.10">
    <property type="entry name" value="Rhodopsin 7-helix transmembrane proteins"/>
    <property type="match status" value="1"/>
</dbReference>